<feature type="transmembrane region" description="Helical" evidence="5">
    <location>
        <begin position="119"/>
        <end position="136"/>
    </location>
</feature>
<dbReference type="Proteomes" id="UP000199585">
    <property type="component" value="Unassembled WGS sequence"/>
</dbReference>
<feature type="transmembrane region" description="Helical" evidence="5">
    <location>
        <begin position="63"/>
        <end position="82"/>
    </location>
</feature>
<keyword evidence="8" id="KW-1185">Reference proteome</keyword>
<gene>
    <name evidence="7" type="ORF">SAMN04488003_108135</name>
</gene>
<protein>
    <submittedName>
        <fullName evidence="7">Uncharacterized membrane protein</fullName>
    </submittedName>
</protein>
<dbReference type="OrthoDB" id="5293641at2"/>
<feature type="transmembrane region" description="Helical" evidence="5">
    <location>
        <begin position="156"/>
        <end position="175"/>
    </location>
</feature>
<evidence type="ECO:0000256" key="2">
    <source>
        <dbReference type="ARBA" id="ARBA00022692"/>
    </source>
</evidence>
<dbReference type="RefSeq" id="WP_089901591.1">
    <property type="nucleotide sequence ID" value="NZ_FOCI01000008.1"/>
</dbReference>
<proteinExistence type="predicted"/>
<reference evidence="7 8" key="1">
    <citation type="submission" date="2016-10" db="EMBL/GenBank/DDBJ databases">
        <authorList>
            <person name="de Groot N.N."/>
        </authorList>
    </citation>
    <scope>NUCLEOTIDE SEQUENCE [LARGE SCALE GENOMIC DNA]</scope>
    <source>
        <strain evidence="7 8">DSM 16213</strain>
    </source>
</reference>
<evidence type="ECO:0000313" key="7">
    <source>
        <dbReference type="EMBL" id="SEN06185.1"/>
    </source>
</evidence>
<evidence type="ECO:0000256" key="3">
    <source>
        <dbReference type="ARBA" id="ARBA00022989"/>
    </source>
</evidence>
<keyword evidence="4 5" id="KW-0472">Membrane</keyword>
<name>A0A1H8DG99_9RHOB</name>
<accession>A0A1H8DG99</accession>
<organism evidence="7 8">
    <name type="scientific">Loktanella fryxellensis</name>
    <dbReference type="NCBI Taxonomy" id="245187"/>
    <lineage>
        <taxon>Bacteria</taxon>
        <taxon>Pseudomonadati</taxon>
        <taxon>Pseudomonadota</taxon>
        <taxon>Alphaproteobacteria</taxon>
        <taxon>Rhodobacterales</taxon>
        <taxon>Roseobacteraceae</taxon>
        <taxon>Loktanella</taxon>
    </lineage>
</organism>
<evidence type="ECO:0000256" key="1">
    <source>
        <dbReference type="ARBA" id="ARBA00004141"/>
    </source>
</evidence>
<feature type="domain" description="NnrU" evidence="6">
    <location>
        <begin position="4"/>
        <end position="178"/>
    </location>
</feature>
<dbReference type="Pfam" id="PF07298">
    <property type="entry name" value="NnrU"/>
    <property type="match status" value="1"/>
</dbReference>
<dbReference type="EMBL" id="FOCI01000008">
    <property type="protein sequence ID" value="SEN06185.1"/>
    <property type="molecule type" value="Genomic_DNA"/>
</dbReference>
<evidence type="ECO:0000259" key="6">
    <source>
        <dbReference type="Pfam" id="PF07298"/>
    </source>
</evidence>
<comment type="subcellular location">
    <subcellularLocation>
        <location evidence="1">Membrane</location>
        <topology evidence="1">Multi-pass membrane protein</topology>
    </subcellularLocation>
</comment>
<keyword evidence="3 5" id="KW-1133">Transmembrane helix</keyword>
<keyword evidence="2 5" id="KW-0812">Transmembrane</keyword>
<dbReference type="STRING" id="245187.SAMN04488003_108135"/>
<evidence type="ECO:0000256" key="5">
    <source>
        <dbReference type="SAM" id="Phobius"/>
    </source>
</evidence>
<evidence type="ECO:0000313" key="8">
    <source>
        <dbReference type="Proteomes" id="UP000199585"/>
    </source>
</evidence>
<evidence type="ECO:0000256" key="4">
    <source>
        <dbReference type="ARBA" id="ARBA00023136"/>
    </source>
</evidence>
<dbReference type="GO" id="GO:0016020">
    <property type="term" value="C:membrane"/>
    <property type="evidence" value="ECO:0007669"/>
    <property type="project" value="UniProtKB-SubCell"/>
</dbReference>
<dbReference type="AlphaFoldDB" id="A0A1H8DG99"/>
<feature type="transmembrane region" description="Helical" evidence="5">
    <location>
        <begin position="32"/>
        <end position="51"/>
    </location>
</feature>
<dbReference type="InterPro" id="IPR009915">
    <property type="entry name" value="NnrU_dom"/>
</dbReference>
<sequence length="181" mass="19263">MILILLGLILWSGSHFWKRLAPDSRAAAGDKGKIIVAVLSVLAIVLMVIGYRNAVGEVYWGRTAAMTGINNLLMLLAFYLYAASGKGTRVTRAIRHPQLTAVIVWSGAHLLVNGDTPSFLLFGGMAAWALAEIVLLNRAQGPRGAYHAPPIKSEIIAVVATFVVFAVVAGIHAALGYNPFG</sequence>